<name>B3EKX8_CHLPB</name>
<evidence type="ECO:0000259" key="2">
    <source>
        <dbReference type="Pfam" id="PF01551"/>
    </source>
</evidence>
<dbReference type="GO" id="GO:0004222">
    <property type="term" value="F:metalloendopeptidase activity"/>
    <property type="evidence" value="ECO:0007669"/>
    <property type="project" value="TreeGrafter"/>
</dbReference>
<feature type="chain" id="PRO_5002787879" evidence="1">
    <location>
        <begin position="25"/>
        <end position="285"/>
    </location>
</feature>
<dbReference type="FunFam" id="2.70.70.10:FF:000019">
    <property type="entry name" value="M23 family peptidase"/>
    <property type="match status" value="1"/>
</dbReference>
<evidence type="ECO:0000313" key="3">
    <source>
        <dbReference type="EMBL" id="ACE03205.1"/>
    </source>
</evidence>
<evidence type="ECO:0000256" key="1">
    <source>
        <dbReference type="SAM" id="SignalP"/>
    </source>
</evidence>
<organism evidence="3">
    <name type="scientific">Chlorobium phaeobacteroides (strain BS1)</name>
    <dbReference type="NCBI Taxonomy" id="331678"/>
    <lineage>
        <taxon>Bacteria</taxon>
        <taxon>Pseudomonadati</taxon>
        <taxon>Chlorobiota</taxon>
        <taxon>Chlorobiia</taxon>
        <taxon>Chlorobiales</taxon>
        <taxon>Chlorobiaceae</taxon>
        <taxon>Chlorobium/Pelodictyon group</taxon>
        <taxon>Chlorobium</taxon>
    </lineage>
</organism>
<sequence>MTRRHLTIVVLLLLCSLLNRGSDAAENNKPDLALDATTKEQGEFFVATVNGSSSRPDLWFNGQSFAMFWQNDSSYRALVPVENMLKPGSYALLAKSNGWKEKIPVEVTSNNLPVQKIWLDEKTNSLKATKEEKAQVKAALRTVSESKLWSDLFSYPSQGRKSSPFGVKRSYNGAPVSSYHKGIDIAVPQGTPVLSPAKGKIVLTGYEAERFHVHGNTVIIDHGQGLTSIYMHLHSISVNEGDIVSKGDTIGTVGSTGISTGAHLHWGVYLYGTSVDPELFVKNQY</sequence>
<proteinExistence type="predicted"/>
<protein>
    <submittedName>
        <fullName evidence="3">Peptidase M23</fullName>
    </submittedName>
</protein>
<feature type="signal peptide" evidence="1">
    <location>
        <begin position="1"/>
        <end position="24"/>
    </location>
</feature>
<accession>B3EKX8</accession>
<reference evidence="3" key="1">
    <citation type="submission" date="2008-06" db="EMBL/GenBank/DDBJ databases">
        <title>Complete sequence of Chlorobium phaeobacteroides BS1.</title>
        <authorList>
            <consortium name="US DOE Joint Genome Institute"/>
            <person name="Lucas S."/>
            <person name="Copeland A."/>
            <person name="Lapidus A."/>
            <person name="Glavina del Rio T."/>
            <person name="Dalin E."/>
            <person name="Tice H."/>
            <person name="Bruce D."/>
            <person name="Goodwin L."/>
            <person name="Pitluck S."/>
            <person name="Schmutz J."/>
            <person name="Larimer F."/>
            <person name="Land M."/>
            <person name="Hauser L."/>
            <person name="Kyrpides N."/>
            <person name="Ovchinnikova G."/>
            <person name="Li T."/>
            <person name="Liu Z."/>
            <person name="Zhao F."/>
            <person name="Overmann J."/>
            <person name="Bryant D.A."/>
            <person name="Richardson P."/>
        </authorList>
    </citation>
    <scope>NUCLEOTIDE SEQUENCE [LARGE SCALE GENOMIC DNA]</scope>
    <source>
        <strain evidence="3">BS1</strain>
    </source>
</reference>
<dbReference type="Gene3D" id="2.70.70.10">
    <property type="entry name" value="Glucose Permease (Domain IIA)"/>
    <property type="match status" value="1"/>
</dbReference>
<gene>
    <name evidence="3" type="ordered locus">Cphamn1_0236</name>
</gene>
<dbReference type="InterPro" id="IPR011055">
    <property type="entry name" value="Dup_hybrid_motif"/>
</dbReference>
<dbReference type="InterPro" id="IPR016047">
    <property type="entry name" value="M23ase_b-sheet_dom"/>
</dbReference>
<dbReference type="Gene3D" id="2.60.40.1590">
    <property type="entry name" value="Peptidoglycan hydrolase domains"/>
    <property type="match status" value="1"/>
</dbReference>
<dbReference type="STRING" id="331678.Cphamn1_0236"/>
<dbReference type="CDD" id="cd12797">
    <property type="entry name" value="M23_peptidase"/>
    <property type="match status" value="1"/>
</dbReference>
<dbReference type="AlphaFoldDB" id="B3EKX8"/>
<dbReference type="KEGG" id="cpb:Cphamn1_0236"/>
<dbReference type="PANTHER" id="PTHR21666:SF270">
    <property type="entry name" value="MUREIN HYDROLASE ACTIVATOR ENVC"/>
    <property type="match status" value="1"/>
</dbReference>
<dbReference type="SUPFAM" id="SSF51261">
    <property type="entry name" value="Duplicated hybrid motif"/>
    <property type="match status" value="1"/>
</dbReference>
<dbReference type="Pfam" id="PF01551">
    <property type="entry name" value="Peptidase_M23"/>
    <property type="match status" value="1"/>
</dbReference>
<dbReference type="eggNOG" id="COG0739">
    <property type="taxonomic scope" value="Bacteria"/>
</dbReference>
<dbReference type="OrthoDB" id="9810477at2"/>
<keyword evidence="1" id="KW-0732">Signal</keyword>
<feature type="domain" description="M23ase beta-sheet core" evidence="2">
    <location>
        <begin position="179"/>
        <end position="277"/>
    </location>
</feature>
<dbReference type="InterPro" id="IPR050570">
    <property type="entry name" value="Cell_wall_metabolism_enzyme"/>
</dbReference>
<dbReference type="EMBL" id="CP001101">
    <property type="protein sequence ID" value="ACE03205.1"/>
    <property type="molecule type" value="Genomic_DNA"/>
</dbReference>
<dbReference type="PANTHER" id="PTHR21666">
    <property type="entry name" value="PEPTIDASE-RELATED"/>
    <property type="match status" value="1"/>
</dbReference>
<dbReference type="HOGENOM" id="CLU_029425_5_1_10"/>